<dbReference type="InterPro" id="IPR029021">
    <property type="entry name" value="Prot-tyrosine_phosphatase-like"/>
</dbReference>
<protein>
    <submittedName>
        <fullName evidence="2">Protein-tyrosine phosphatase</fullName>
    </submittedName>
</protein>
<evidence type="ECO:0000256" key="1">
    <source>
        <dbReference type="ARBA" id="ARBA00009580"/>
    </source>
</evidence>
<organism evidence="2 3">
    <name type="scientific">Rhodococcus triatomae</name>
    <dbReference type="NCBI Taxonomy" id="300028"/>
    <lineage>
        <taxon>Bacteria</taxon>
        <taxon>Bacillati</taxon>
        <taxon>Actinomycetota</taxon>
        <taxon>Actinomycetes</taxon>
        <taxon>Mycobacteriales</taxon>
        <taxon>Nocardiaceae</taxon>
        <taxon>Rhodococcus</taxon>
    </lineage>
</organism>
<dbReference type="Gene3D" id="3.90.190.10">
    <property type="entry name" value="Protein tyrosine phosphatase superfamily"/>
    <property type="match status" value="1"/>
</dbReference>
<dbReference type="Proteomes" id="UP000183263">
    <property type="component" value="Unassembled WGS sequence"/>
</dbReference>
<comment type="similarity">
    <text evidence="1">Belongs to the protein-tyrosine phosphatase family.</text>
</comment>
<proteinExistence type="inferred from homology"/>
<dbReference type="OrthoDB" id="1188001at2"/>
<dbReference type="RefSeq" id="WP_072736549.1">
    <property type="nucleotide sequence ID" value="NZ_CP048813.1"/>
</dbReference>
<dbReference type="SUPFAM" id="SSF52799">
    <property type="entry name" value="(Phosphotyrosine protein) phosphatases II"/>
    <property type="match status" value="1"/>
</dbReference>
<dbReference type="AlphaFoldDB" id="A0A1G8FFY4"/>
<dbReference type="GO" id="GO:0004721">
    <property type="term" value="F:phosphoprotein phosphatase activity"/>
    <property type="evidence" value="ECO:0007669"/>
    <property type="project" value="InterPro"/>
</dbReference>
<keyword evidence="3" id="KW-1185">Reference proteome</keyword>
<sequence>MTVPLTSVPNLRDIGGYRSAEGGRVRHGVLYRSTDLSRLTEPDEQEFARLRIATVYDLRTVDERTAAPDRLPAGTRALDLDVLADKRLRAIPAQMLAVIADPSIADRELGGGRAEEYFVGSYRDFVTLPSAVSAYRALFGDLAALPDDGPALVHCTTGKDRTGWATASLLLLLGVDEDDVFQDYLLTNELLLPALGEVFERFAAAGGDPELLEPVLGVRPEYLHAALATVREHFGSIEGYFGTGLGLGEDVQTALRERLITA</sequence>
<dbReference type="Pfam" id="PF13350">
    <property type="entry name" value="Y_phosphatase3"/>
    <property type="match status" value="1"/>
</dbReference>
<dbReference type="PANTHER" id="PTHR31126:SF1">
    <property type="entry name" value="TYROSINE SPECIFIC PROTEIN PHOSPHATASES DOMAIN-CONTAINING PROTEIN"/>
    <property type="match status" value="1"/>
</dbReference>
<gene>
    <name evidence="2" type="ORF">SAMN05444695_103270</name>
</gene>
<accession>A0A1G8FFY4</accession>
<evidence type="ECO:0000313" key="3">
    <source>
        <dbReference type="Proteomes" id="UP000183263"/>
    </source>
</evidence>
<reference evidence="2 3" key="1">
    <citation type="submission" date="2016-10" db="EMBL/GenBank/DDBJ databases">
        <authorList>
            <person name="de Groot N.N."/>
        </authorList>
    </citation>
    <scope>NUCLEOTIDE SEQUENCE [LARGE SCALE GENOMIC DNA]</scope>
    <source>
        <strain evidence="2 3">DSM 44892</strain>
    </source>
</reference>
<dbReference type="PANTHER" id="PTHR31126">
    <property type="entry name" value="TYROSINE-PROTEIN PHOSPHATASE"/>
    <property type="match status" value="1"/>
</dbReference>
<dbReference type="InterPro" id="IPR016130">
    <property type="entry name" value="Tyr_Pase_AS"/>
</dbReference>
<dbReference type="InterPro" id="IPR026893">
    <property type="entry name" value="Tyr/Ser_Pase_IphP-type"/>
</dbReference>
<name>A0A1G8FFY4_9NOCA</name>
<evidence type="ECO:0000313" key="2">
    <source>
        <dbReference type="EMBL" id="SDH80929.1"/>
    </source>
</evidence>
<dbReference type="EMBL" id="FNDN01000003">
    <property type="protein sequence ID" value="SDH80929.1"/>
    <property type="molecule type" value="Genomic_DNA"/>
</dbReference>
<dbReference type="PROSITE" id="PS00383">
    <property type="entry name" value="TYR_PHOSPHATASE_1"/>
    <property type="match status" value="1"/>
</dbReference>